<dbReference type="RefSeq" id="WP_200091295.1">
    <property type="nucleotide sequence ID" value="NZ_JADVKH010000018.1"/>
</dbReference>
<comment type="caution">
    <text evidence="1">The sequence shown here is derived from an EMBL/GenBank/DDBJ whole genome shotgun (WGS) entry which is preliminary data.</text>
</comment>
<accession>A0ABS1ATM2</accession>
<sequence>MTEYTTNHRVTMDPRHDGIFKSAEEAITFACNYSSQQYALSPMAKILQRGAYGSGRGLIGLDGAGQAGMVFAEIARLDYWQMVALVARKATRSESCDCLSPCCRGWRMTELFREAVSQLADEVARTARDVLPVKEFRVAVLRKYFGDKIHVLDEAEKLGIDEHPANRHATTIRKWIKDLEKNGLTALCERLDEAGMLVRIA</sequence>
<evidence type="ECO:0000313" key="1">
    <source>
        <dbReference type="EMBL" id="MBJ9687505.1"/>
    </source>
</evidence>
<protein>
    <recommendedName>
        <fullName evidence="3">DNA-binding protein</fullName>
    </recommendedName>
</protein>
<name>A0ABS1ATM2_BURVI</name>
<gene>
    <name evidence="1" type="ORF">I5589_10475</name>
</gene>
<organism evidence="1 2">
    <name type="scientific">Burkholderia vietnamiensis</name>
    <dbReference type="NCBI Taxonomy" id="60552"/>
    <lineage>
        <taxon>Bacteria</taxon>
        <taxon>Pseudomonadati</taxon>
        <taxon>Pseudomonadota</taxon>
        <taxon>Betaproteobacteria</taxon>
        <taxon>Burkholderiales</taxon>
        <taxon>Burkholderiaceae</taxon>
        <taxon>Burkholderia</taxon>
        <taxon>Burkholderia cepacia complex</taxon>
    </lineage>
</organism>
<keyword evidence="2" id="KW-1185">Reference proteome</keyword>
<dbReference type="EMBL" id="JADVKH010000018">
    <property type="protein sequence ID" value="MBJ9687505.1"/>
    <property type="molecule type" value="Genomic_DNA"/>
</dbReference>
<proteinExistence type="predicted"/>
<evidence type="ECO:0008006" key="3">
    <source>
        <dbReference type="Google" id="ProtNLM"/>
    </source>
</evidence>
<dbReference type="Proteomes" id="UP000808215">
    <property type="component" value="Unassembled WGS sequence"/>
</dbReference>
<evidence type="ECO:0000313" key="2">
    <source>
        <dbReference type="Proteomes" id="UP000808215"/>
    </source>
</evidence>
<reference evidence="1 2" key="1">
    <citation type="submission" date="2020-11" db="EMBL/GenBank/DDBJ databases">
        <title>Enhanced detection system for hospital associated transmission using whole genome sequencing surveillance.</title>
        <authorList>
            <person name="Harrison L.H."/>
            <person name="Van Tyne D."/>
            <person name="Marsh J.W."/>
            <person name="Griffith M.P."/>
            <person name="Snyder D.J."/>
            <person name="Cooper V.S."/>
            <person name="Mustapha M."/>
        </authorList>
    </citation>
    <scope>NUCLEOTIDE SEQUENCE [LARGE SCALE GENOMIC DNA]</scope>
    <source>
        <strain evidence="1 2">BC00020</strain>
    </source>
</reference>